<feature type="transmembrane region" description="Helical" evidence="2">
    <location>
        <begin position="22"/>
        <end position="42"/>
    </location>
</feature>
<organism evidence="3 4">
    <name type="scientific">Yinghuangia soli</name>
    <dbReference type="NCBI Taxonomy" id="2908204"/>
    <lineage>
        <taxon>Bacteria</taxon>
        <taxon>Bacillati</taxon>
        <taxon>Actinomycetota</taxon>
        <taxon>Actinomycetes</taxon>
        <taxon>Kitasatosporales</taxon>
        <taxon>Streptomycetaceae</taxon>
        <taxon>Yinghuangia</taxon>
    </lineage>
</organism>
<dbReference type="EMBL" id="JAKFHA010000070">
    <property type="protein sequence ID" value="MCF2533973.1"/>
    <property type="molecule type" value="Genomic_DNA"/>
</dbReference>
<keyword evidence="4" id="KW-1185">Reference proteome</keyword>
<reference evidence="3" key="1">
    <citation type="submission" date="2022-01" db="EMBL/GenBank/DDBJ databases">
        <title>Genome-Based Taxonomic Classification of the Phylum Actinobacteria.</title>
        <authorList>
            <person name="Gao Y."/>
        </authorList>
    </citation>
    <scope>NUCLEOTIDE SEQUENCE</scope>
    <source>
        <strain evidence="3">KLBMP 8922</strain>
    </source>
</reference>
<dbReference type="Proteomes" id="UP001165378">
    <property type="component" value="Unassembled WGS sequence"/>
</dbReference>
<gene>
    <name evidence="3" type="ORF">LZ495_43075</name>
</gene>
<comment type="caution">
    <text evidence="3">The sequence shown here is derived from an EMBL/GenBank/DDBJ whole genome shotgun (WGS) entry which is preliminary data.</text>
</comment>
<sequence length="139" mass="14894">MAGTVVLTLQVAVQGGRGFGHLGWPAFAALNVPVPLLFLVVFRRRLRPLARQRAALDALFRGAAARGKPEVRLPFTAFLVPVDELVGTALRHGYRYDGTRSPRGPRHATAAYFVRSGPPVPGGSAPAYRTAWSPPPDAS</sequence>
<evidence type="ECO:0000313" key="3">
    <source>
        <dbReference type="EMBL" id="MCF2533973.1"/>
    </source>
</evidence>
<keyword evidence="2" id="KW-1133">Transmembrane helix</keyword>
<accession>A0AA41Q9B5</accession>
<evidence type="ECO:0000256" key="2">
    <source>
        <dbReference type="SAM" id="Phobius"/>
    </source>
</evidence>
<name>A0AA41Q9B5_9ACTN</name>
<keyword evidence="2" id="KW-0812">Transmembrane</keyword>
<keyword evidence="2" id="KW-0472">Membrane</keyword>
<evidence type="ECO:0000256" key="1">
    <source>
        <dbReference type="SAM" id="MobiDB-lite"/>
    </source>
</evidence>
<evidence type="ECO:0000313" key="4">
    <source>
        <dbReference type="Proteomes" id="UP001165378"/>
    </source>
</evidence>
<dbReference type="RefSeq" id="WP_235058767.1">
    <property type="nucleotide sequence ID" value="NZ_JAKFHA010000070.1"/>
</dbReference>
<feature type="region of interest" description="Disordered" evidence="1">
    <location>
        <begin position="117"/>
        <end position="139"/>
    </location>
</feature>
<dbReference type="AlphaFoldDB" id="A0AA41Q9B5"/>
<proteinExistence type="predicted"/>
<protein>
    <submittedName>
        <fullName evidence="3">Uncharacterized protein</fullName>
    </submittedName>
</protein>